<keyword evidence="7 11" id="KW-0479">Metal-binding</keyword>
<dbReference type="InterPro" id="IPR036688">
    <property type="entry name" value="MoeA_C_domain_IV_sf"/>
</dbReference>
<dbReference type="Gene3D" id="2.170.190.11">
    <property type="entry name" value="Molybdopterin biosynthesis moea protein, domain 3"/>
    <property type="match status" value="1"/>
</dbReference>
<comment type="catalytic activity">
    <reaction evidence="10">
        <text>adenylyl-molybdopterin + molybdate = Mo-molybdopterin + AMP + H(+)</text>
        <dbReference type="Rhea" id="RHEA:35047"/>
        <dbReference type="ChEBI" id="CHEBI:15378"/>
        <dbReference type="ChEBI" id="CHEBI:36264"/>
        <dbReference type="ChEBI" id="CHEBI:62727"/>
        <dbReference type="ChEBI" id="CHEBI:71302"/>
        <dbReference type="ChEBI" id="CHEBI:456215"/>
        <dbReference type="EC" id="2.10.1.1"/>
    </reaction>
</comment>
<dbReference type="InterPro" id="IPR036425">
    <property type="entry name" value="MoaB/Mog-like_dom_sf"/>
</dbReference>
<dbReference type="Pfam" id="PF03453">
    <property type="entry name" value="MoeA_N"/>
    <property type="match status" value="1"/>
</dbReference>
<keyword evidence="9 11" id="KW-0501">Molybdenum cofactor biosynthesis</keyword>
<dbReference type="GO" id="GO:0005829">
    <property type="term" value="C:cytosol"/>
    <property type="evidence" value="ECO:0007669"/>
    <property type="project" value="TreeGrafter"/>
</dbReference>
<evidence type="ECO:0000256" key="4">
    <source>
        <dbReference type="ARBA" id="ARBA00010763"/>
    </source>
</evidence>
<evidence type="ECO:0000256" key="7">
    <source>
        <dbReference type="ARBA" id="ARBA00022723"/>
    </source>
</evidence>
<proteinExistence type="inferred from homology"/>
<comment type="cofactor">
    <cofactor evidence="1 11">
        <name>Mg(2+)</name>
        <dbReference type="ChEBI" id="CHEBI:18420"/>
    </cofactor>
</comment>
<dbReference type="Gene3D" id="3.40.980.10">
    <property type="entry name" value="MoaB/Mog-like domain"/>
    <property type="match status" value="1"/>
</dbReference>
<evidence type="ECO:0000259" key="12">
    <source>
        <dbReference type="SMART" id="SM00852"/>
    </source>
</evidence>
<evidence type="ECO:0000256" key="10">
    <source>
        <dbReference type="ARBA" id="ARBA00047317"/>
    </source>
</evidence>
<dbReference type="UniPathway" id="UPA00344"/>
<keyword evidence="14" id="KW-1185">Reference proteome</keyword>
<dbReference type="EMBL" id="CP011853">
    <property type="protein sequence ID" value="ALG85646.1"/>
    <property type="molecule type" value="Genomic_DNA"/>
</dbReference>
<dbReference type="Gene3D" id="3.90.105.10">
    <property type="entry name" value="Molybdopterin biosynthesis moea protein, domain 2"/>
    <property type="match status" value="1"/>
</dbReference>
<comment type="similarity">
    <text evidence="4 11">Belongs to the MoeA family.</text>
</comment>
<dbReference type="SUPFAM" id="SSF63867">
    <property type="entry name" value="MoeA C-terminal domain-like"/>
    <property type="match status" value="1"/>
</dbReference>
<evidence type="ECO:0000313" key="14">
    <source>
        <dbReference type="Proteomes" id="UP000063789"/>
    </source>
</evidence>
<dbReference type="Pfam" id="PF03454">
    <property type="entry name" value="MoeA_C"/>
    <property type="match status" value="1"/>
</dbReference>
<dbReference type="FunFam" id="3.40.980.10:FF:000004">
    <property type="entry name" value="Molybdopterin molybdenumtransferase"/>
    <property type="match status" value="1"/>
</dbReference>
<comment type="pathway">
    <text evidence="3 11">Cofactor biosynthesis; molybdopterin biosynthesis.</text>
</comment>
<keyword evidence="8 11" id="KW-0460">Magnesium</keyword>
<protein>
    <recommendedName>
        <fullName evidence="11">Molybdopterin molybdenumtransferase</fullName>
        <ecNumber evidence="11">2.10.1.1</ecNumber>
    </recommendedName>
</protein>
<dbReference type="Proteomes" id="UP000063789">
    <property type="component" value="Chromosome"/>
</dbReference>
<reference evidence="14" key="1">
    <citation type="submission" date="2015-06" db="EMBL/GenBank/DDBJ databases">
        <title>Complete genome sequence and metabolic analysis of phthalate degradation pathway in Gordonia sp. QH-11.</title>
        <authorList>
            <person name="Jin D."/>
            <person name="Kong X."/>
            <person name="Bai Z."/>
        </authorList>
    </citation>
    <scope>NUCLEOTIDE SEQUENCE [LARGE SCALE GENOMIC DNA]</scope>
    <source>
        <strain evidence="14">QH-11</strain>
    </source>
</reference>
<dbReference type="KEGG" id="goq:ACH46_15615"/>
<dbReference type="InterPro" id="IPR005110">
    <property type="entry name" value="MoeA_linker/N"/>
</dbReference>
<evidence type="ECO:0000256" key="6">
    <source>
        <dbReference type="ARBA" id="ARBA00022679"/>
    </source>
</evidence>
<keyword evidence="5 11" id="KW-0500">Molybdenum</keyword>
<evidence type="ECO:0000313" key="13">
    <source>
        <dbReference type="EMBL" id="ALG85646.1"/>
    </source>
</evidence>
<evidence type="ECO:0000256" key="8">
    <source>
        <dbReference type="ARBA" id="ARBA00022842"/>
    </source>
</evidence>
<dbReference type="InterPro" id="IPR001453">
    <property type="entry name" value="MoaB/Mog_dom"/>
</dbReference>
<dbReference type="PATRIC" id="fig|1136941.3.peg.3187"/>
<dbReference type="GO" id="GO:0046872">
    <property type="term" value="F:metal ion binding"/>
    <property type="evidence" value="ECO:0007669"/>
    <property type="project" value="UniProtKB-UniRule"/>
</dbReference>
<feature type="domain" description="MoaB/Mog" evidence="12">
    <location>
        <begin position="181"/>
        <end position="317"/>
    </location>
</feature>
<reference evidence="13 14" key="2">
    <citation type="journal article" date="2017" name="Int. J. Syst. Evol. Microbiol.">
        <title>Gordonia phthalatica sp. nov., a di-n-butyl phthalate-degrading bacterium isolated from activated sludge.</title>
        <authorList>
            <person name="Jin D."/>
            <person name="Kong X."/>
            <person name="Jia M."/>
            <person name="Yu X."/>
            <person name="Wang X."/>
            <person name="Zhuang X."/>
            <person name="Deng Y."/>
            <person name="Bai Z."/>
        </authorList>
    </citation>
    <scope>NUCLEOTIDE SEQUENCE [LARGE SCALE GENOMIC DNA]</scope>
    <source>
        <strain evidence="13 14">QH-11</strain>
    </source>
</reference>
<gene>
    <name evidence="13" type="ORF">ACH46_15615</name>
</gene>
<evidence type="ECO:0000256" key="3">
    <source>
        <dbReference type="ARBA" id="ARBA00005046"/>
    </source>
</evidence>
<dbReference type="OrthoDB" id="9804758at2"/>
<evidence type="ECO:0000256" key="1">
    <source>
        <dbReference type="ARBA" id="ARBA00001946"/>
    </source>
</evidence>
<dbReference type="EC" id="2.10.1.1" evidence="11"/>
<accession>A0A0N9N4A7</accession>
<dbReference type="InterPro" id="IPR005111">
    <property type="entry name" value="MoeA_C_domain_IV"/>
</dbReference>
<evidence type="ECO:0000256" key="2">
    <source>
        <dbReference type="ARBA" id="ARBA00002901"/>
    </source>
</evidence>
<dbReference type="CDD" id="cd00887">
    <property type="entry name" value="MoeA"/>
    <property type="match status" value="1"/>
</dbReference>
<dbReference type="PANTHER" id="PTHR10192:SF5">
    <property type="entry name" value="GEPHYRIN"/>
    <property type="match status" value="1"/>
</dbReference>
<dbReference type="NCBIfam" id="TIGR00177">
    <property type="entry name" value="molyb_syn"/>
    <property type="match status" value="1"/>
</dbReference>
<evidence type="ECO:0000256" key="5">
    <source>
        <dbReference type="ARBA" id="ARBA00022505"/>
    </source>
</evidence>
<dbReference type="SMART" id="SM00852">
    <property type="entry name" value="MoCF_biosynth"/>
    <property type="match status" value="1"/>
</dbReference>
<dbReference type="RefSeq" id="WP_062393733.1">
    <property type="nucleotide sequence ID" value="NZ_CP011853.1"/>
</dbReference>
<dbReference type="GO" id="GO:0061599">
    <property type="term" value="F:molybdopterin molybdotransferase activity"/>
    <property type="evidence" value="ECO:0007669"/>
    <property type="project" value="UniProtKB-UniRule"/>
</dbReference>
<evidence type="ECO:0000256" key="9">
    <source>
        <dbReference type="ARBA" id="ARBA00023150"/>
    </source>
</evidence>
<dbReference type="SUPFAM" id="SSF53218">
    <property type="entry name" value="Molybdenum cofactor biosynthesis proteins"/>
    <property type="match status" value="1"/>
</dbReference>
<sequence length="400" mass="41255">MITVDEHRARVLAAAPPLPAIAQLISDSTGLVLAEDVVNRWPVPLFDNSGMDGYAVHRADATVGATLRVVADVPAGSPEDPAMAAGEAVRIMTGAPVPTAADAVVPLEHTDLGTAISEAAPETITITVEPKEHAHIRRTGEDTPAGSVAVAAGTVLGPWQLSAIASAGHETILVHRKPRVAIISTGSELIDPSGTPERGQIPESNSVLLAAAVTQAGAEVAAVTRVPDDEHALRSVLTGLDVDAAILTGGASVGAFDIVKAVLDGTGSIEFTTVAMQPGKPQGFGLTEFGVPAFCLPGNPVSVAVSFEMFVRPALRQMAGLHDIDRPRVIRTAAASWRRKPGRVQILPVVFDDETVRPASRGGSGSHLVTSLADATALALIPADVDHVSEGDRVTVMVLS</sequence>
<evidence type="ECO:0000256" key="11">
    <source>
        <dbReference type="RuleBase" id="RU365090"/>
    </source>
</evidence>
<keyword evidence="6 11" id="KW-0808">Transferase</keyword>
<dbReference type="PANTHER" id="PTHR10192">
    <property type="entry name" value="MOLYBDOPTERIN BIOSYNTHESIS PROTEIN"/>
    <property type="match status" value="1"/>
</dbReference>
<name>A0A0N9N4A7_9ACTN</name>
<dbReference type="NCBIfam" id="NF045515">
    <property type="entry name" value="Glp_gephyrin"/>
    <property type="match status" value="1"/>
</dbReference>
<dbReference type="GO" id="GO:0006777">
    <property type="term" value="P:Mo-molybdopterin cofactor biosynthetic process"/>
    <property type="evidence" value="ECO:0007669"/>
    <property type="project" value="UniProtKB-UniRule"/>
</dbReference>
<organism evidence="13 14">
    <name type="scientific">Gordonia phthalatica</name>
    <dbReference type="NCBI Taxonomy" id="1136941"/>
    <lineage>
        <taxon>Bacteria</taxon>
        <taxon>Bacillati</taxon>
        <taxon>Actinomycetota</taxon>
        <taxon>Actinomycetes</taxon>
        <taxon>Mycobacteriales</taxon>
        <taxon>Gordoniaceae</taxon>
        <taxon>Gordonia</taxon>
    </lineage>
</organism>
<dbReference type="STRING" id="1136941.ACH46_15615"/>
<dbReference type="InterPro" id="IPR036135">
    <property type="entry name" value="MoeA_linker/N_sf"/>
</dbReference>
<dbReference type="Pfam" id="PF00994">
    <property type="entry name" value="MoCF_biosynth"/>
    <property type="match status" value="1"/>
</dbReference>
<dbReference type="Gene3D" id="2.40.340.10">
    <property type="entry name" value="MoeA, C-terminal, domain IV"/>
    <property type="match status" value="1"/>
</dbReference>
<dbReference type="AlphaFoldDB" id="A0A0N9N4A7"/>
<dbReference type="SUPFAM" id="SSF63882">
    <property type="entry name" value="MoeA N-terminal region -like"/>
    <property type="match status" value="1"/>
</dbReference>
<dbReference type="InterPro" id="IPR038987">
    <property type="entry name" value="MoeA-like"/>
</dbReference>
<comment type="function">
    <text evidence="2 11">Catalyzes the insertion of molybdate into adenylated molybdopterin with the concomitant release of AMP.</text>
</comment>